<keyword evidence="5 6" id="KW-0472">Membrane</keyword>
<feature type="transmembrane region" description="Helical" evidence="6">
    <location>
        <begin position="194"/>
        <end position="216"/>
    </location>
</feature>
<keyword evidence="4 6" id="KW-1133">Transmembrane helix</keyword>
<dbReference type="EMBL" id="LFZN01000003">
    <property type="protein sequence ID" value="KXT07099.1"/>
    <property type="molecule type" value="Genomic_DNA"/>
</dbReference>
<evidence type="ECO:0000313" key="7">
    <source>
        <dbReference type="EMBL" id="KXT07099.1"/>
    </source>
</evidence>
<evidence type="ECO:0000256" key="5">
    <source>
        <dbReference type="ARBA" id="ARBA00023136"/>
    </source>
</evidence>
<comment type="similarity">
    <text evidence="2">Belongs to the paxB family.</text>
</comment>
<evidence type="ECO:0000256" key="2">
    <source>
        <dbReference type="ARBA" id="ARBA00006757"/>
    </source>
</evidence>
<proteinExistence type="inferred from homology"/>
<dbReference type="AlphaFoldDB" id="A0A139HXI5"/>
<feature type="transmembrane region" description="Helical" evidence="6">
    <location>
        <begin position="77"/>
        <end position="97"/>
    </location>
</feature>
<organism evidence="7 8">
    <name type="scientific">Pseudocercospora eumusae</name>
    <dbReference type="NCBI Taxonomy" id="321146"/>
    <lineage>
        <taxon>Eukaryota</taxon>
        <taxon>Fungi</taxon>
        <taxon>Dikarya</taxon>
        <taxon>Ascomycota</taxon>
        <taxon>Pezizomycotina</taxon>
        <taxon>Dothideomycetes</taxon>
        <taxon>Dothideomycetidae</taxon>
        <taxon>Mycosphaerellales</taxon>
        <taxon>Mycosphaerellaceae</taxon>
        <taxon>Pseudocercospora</taxon>
    </lineage>
</organism>
<dbReference type="PANTHER" id="PTHR42038:SF2">
    <property type="entry name" value="TERPENE CYCLASE AUSL"/>
    <property type="match status" value="1"/>
</dbReference>
<feature type="transmembrane region" description="Helical" evidence="6">
    <location>
        <begin position="22"/>
        <end position="41"/>
    </location>
</feature>
<dbReference type="Proteomes" id="UP000070133">
    <property type="component" value="Unassembled WGS sequence"/>
</dbReference>
<dbReference type="PANTHER" id="PTHR42038">
    <property type="match status" value="1"/>
</dbReference>
<feature type="transmembrane region" description="Helical" evidence="6">
    <location>
        <begin position="117"/>
        <end position="137"/>
    </location>
</feature>
<keyword evidence="3 6" id="KW-0812">Transmembrane</keyword>
<accession>A0A139HXI5</accession>
<evidence type="ECO:0000256" key="3">
    <source>
        <dbReference type="ARBA" id="ARBA00022692"/>
    </source>
</evidence>
<comment type="caution">
    <text evidence="7">The sequence shown here is derived from an EMBL/GenBank/DDBJ whole genome shotgun (WGS) entry which is preliminary data.</text>
</comment>
<reference evidence="7 8" key="1">
    <citation type="submission" date="2015-07" db="EMBL/GenBank/DDBJ databases">
        <title>Comparative genomics of the Sigatoka disease complex on banana suggests a link between parallel evolutionary changes in Pseudocercospora fijiensis and Pseudocercospora eumusae and increased virulence on the banana host.</title>
        <authorList>
            <person name="Chang T.-C."/>
            <person name="Salvucci A."/>
            <person name="Crous P.W."/>
            <person name="Stergiopoulos I."/>
        </authorList>
    </citation>
    <scope>NUCLEOTIDE SEQUENCE [LARGE SCALE GENOMIC DNA]</scope>
    <source>
        <strain evidence="7 8">CBS 114824</strain>
    </source>
</reference>
<keyword evidence="8" id="KW-1185">Reference proteome</keyword>
<feature type="transmembrane region" description="Helical" evidence="6">
    <location>
        <begin position="222"/>
        <end position="245"/>
    </location>
</feature>
<evidence type="ECO:0000256" key="6">
    <source>
        <dbReference type="SAM" id="Phobius"/>
    </source>
</evidence>
<comment type="subcellular location">
    <subcellularLocation>
        <location evidence="1">Membrane</location>
        <topology evidence="1">Multi-pass membrane protein</topology>
    </subcellularLocation>
</comment>
<gene>
    <name evidence="7" type="ORF">AC578_2463</name>
</gene>
<protein>
    <submittedName>
        <fullName evidence="7">Uncharacterized protein</fullName>
    </submittedName>
</protein>
<evidence type="ECO:0000313" key="8">
    <source>
        <dbReference type="Proteomes" id="UP000070133"/>
    </source>
</evidence>
<evidence type="ECO:0000256" key="4">
    <source>
        <dbReference type="ARBA" id="ARBA00022989"/>
    </source>
</evidence>
<sequence length="273" mass="31908">MASIPAILEIPPPEVAELWRQVLKPTFMIGGWLWILSYVLLARENMRSKSYGMPLFALANNLAWELIYAFYFHDVWFKRLVFTIWVCLEIPIVFGTIRNSKYEWSHTPIVHEHFGKILLALTLWCAVGHWSFLHWWFEWNISAKKGKFYRGVEGPDPTELKWWSGEFCQMTLSLTSLVQLITRQHTRGVTWAIWATRAIGSSFEPHFHALFAWLYWREPHEFLASPVSIFLSGTAVICDLVYPFVFAHIRRRERNSSSNSGAKDKNGSTKKLR</sequence>
<dbReference type="Pfam" id="PF25129">
    <property type="entry name" value="Pyr4-TMTC"/>
    <property type="match status" value="1"/>
</dbReference>
<evidence type="ECO:0000256" key="1">
    <source>
        <dbReference type="ARBA" id="ARBA00004141"/>
    </source>
</evidence>
<dbReference type="GO" id="GO:0016829">
    <property type="term" value="F:lyase activity"/>
    <property type="evidence" value="ECO:0007669"/>
    <property type="project" value="InterPro"/>
</dbReference>
<name>A0A139HXI5_9PEZI</name>
<dbReference type="GO" id="GO:0016020">
    <property type="term" value="C:membrane"/>
    <property type="evidence" value="ECO:0007669"/>
    <property type="project" value="UniProtKB-SubCell"/>
</dbReference>
<dbReference type="InterPro" id="IPR039020">
    <property type="entry name" value="PaxB-like"/>
</dbReference>
<dbReference type="OrthoDB" id="3945418at2759"/>